<dbReference type="InterPro" id="IPR045344">
    <property type="entry name" value="C-JID"/>
</dbReference>
<dbReference type="SUPFAM" id="SSF52540">
    <property type="entry name" value="P-loop containing nucleoside triphosphate hydrolases"/>
    <property type="match status" value="1"/>
</dbReference>
<feature type="domain" description="TIR" evidence="9">
    <location>
        <begin position="14"/>
        <end position="180"/>
    </location>
</feature>
<dbReference type="Pfam" id="PF20160">
    <property type="entry name" value="C-JID"/>
    <property type="match status" value="1"/>
</dbReference>
<dbReference type="InterPro" id="IPR027417">
    <property type="entry name" value="P-loop_NTPase"/>
</dbReference>
<dbReference type="Gene3D" id="1.10.8.430">
    <property type="entry name" value="Helical domain of apoptotic protease-activating factors"/>
    <property type="match status" value="1"/>
</dbReference>
<dbReference type="InterPro" id="IPR001611">
    <property type="entry name" value="Leu-rich_rpt"/>
</dbReference>
<dbReference type="SUPFAM" id="SSF52047">
    <property type="entry name" value="RNI-like"/>
    <property type="match status" value="1"/>
</dbReference>
<proteinExistence type="predicted"/>
<dbReference type="InterPro" id="IPR000157">
    <property type="entry name" value="TIR_dom"/>
</dbReference>
<dbReference type="PRINTS" id="PR00364">
    <property type="entry name" value="DISEASERSIST"/>
</dbReference>
<evidence type="ECO:0000256" key="3">
    <source>
        <dbReference type="ARBA" id="ARBA00022737"/>
    </source>
</evidence>
<dbReference type="SMART" id="SM00255">
    <property type="entry name" value="TIR"/>
    <property type="match status" value="1"/>
</dbReference>
<accession>A0AAN7EFT3</accession>
<evidence type="ECO:0000256" key="1">
    <source>
        <dbReference type="ARBA" id="ARBA00011982"/>
    </source>
</evidence>
<protein>
    <recommendedName>
        <fullName evidence="1">ADP-ribosyl cyclase/cyclic ADP-ribose hydrolase</fullName>
        <ecNumber evidence="1">3.2.2.6</ecNumber>
    </recommendedName>
</protein>
<dbReference type="Pfam" id="PF07725">
    <property type="entry name" value="LRR_3"/>
    <property type="match status" value="1"/>
</dbReference>
<dbReference type="EMBL" id="JAXUIC010000009">
    <property type="protein sequence ID" value="KAK4570877.1"/>
    <property type="molecule type" value="Genomic_DNA"/>
</dbReference>
<dbReference type="Gene3D" id="3.40.50.10140">
    <property type="entry name" value="Toll/interleukin-1 receptor homology (TIR) domain"/>
    <property type="match status" value="1"/>
</dbReference>
<dbReference type="Pfam" id="PF00931">
    <property type="entry name" value="NB-ARC"/>
    <property type="match status" value="1"/>
</dbReference>
<dbReference type="SUPFAM" id="SSF52058">
    <property type="entry name" value="L domain-like"/>
    <property type="match status" value="1"/>
</dbReference>
<dbReference type="PANTHER" id="PTHR11017">
    <property type="entry name" value="LEUCINE-RICH REPEAT-CONTAINING PROTEIN"/>
    <property type="match status" value="1"/>
</dbReference>
<dbReference type="Gene3D" id="3.80.10.10">
    <property type="entry name" value="Ribonuclease Inhibitor"/>
    <property type="match status" value="3"/>
</dbReference>
<evidence type="ECO:0000256" key="5">
    <source>
        <dbReference type="ARBA" id="ARBA00022821"/>
    </source>
</evidence>
<dbReference type="SMART" id="SM00369">
    <property type="entry name" value="LRR_TYP"/>
    <property type="match status" value="3"/>
</dbReference>
<feature type="region of interest" description="Disordered" evidence="8">
    <location>
        <begin position="1186"/>
        <end position="1212"/>
    </location>
</feature>
<dbReference type="AlphaFoldDB" id="A0AAN7EFT3"/>
<dbReference type="Pfam" id="PF13855">
    <property type="entry name" value="LRR_8"/>
    <property type="match status" value="1"/>
</dbReference>
<sequence>MDTKSPSFSSSHRWKYHVFLSFRGEDTRKSFTDHLYVTLKQKGIFTFKDDEKLERGKLISLELLKAIEESMFAIVIFSKNYASSTWCLDELVKIVECKEKMGLIILPIFYDVDPSEVRKQTKIYAQAFVEHEKHFKENMKKVHKWRATLREVANLSGWSLQDRPESEFIQDIVEVILQKLSCAFPRDTKDLVGIDSRVQELMSLLAIGSNDVRIIGVWGMGGIGKTTLARVVYQMVFNEFEGGSFITNIREVSEKYGLLPSQQKLICEILMERSINIRDVDDGVLMIKNRLYHKRIILVLDDVNQFDQLEKLAGEHNWFGSGSRVIITTRDKHLLIRHNVNGIYEVKGLNGDDALYLFSLKAFNNSRPTEDYLKLSKQFVNYANGLPLAIGVLGSFLFNRSKEEWDSALDRLKEFPEKKIIKVLQTSFDGLQETEKEIFLHIACFFNMKDKNYVVKILDCLGLYPCIGLRVLIENSLLKEYENKFWMHELLQKMGQDIIRQDCPQEPGKHSKLWLYKDIHHVLMTNTGTEAIQGLVLELPWLPKFGEFKKAHWNLEVFSKMSNLKLLIIHGVHLLHGPKHLSNSLRFLDWSLYPSKSLPSSFQPNELVELHMCHSKIERLWEGVKHFDKLKSIELNDSLNLIATPNFTGVPNLEKLVAKGCINLREVHPSIMAHKKLTLLNLEGCKNLNSLPSKFEMERLENLILSDCSKIKRIPEFARNMECLTKLHLDGTTITKLPSSIEHLTNLASLHLRDCKNLVCLPIIICSFKSLKDINVAGCLKLDNLPHSLLNVESLEELNVSGITFREPPFSIVLLKNLKVLSLQGCKASSPKLWNKLFSFNLMPRRIPNPVSMLLLSLSCLCFLTRLDISDCNLQTIPNDCGYLYSLEVLNLSGNNFDCLPESIIQLSKLKNIFLMHCTRLRSLPQLPSSTSVVAAANCVSLETLPNRSTQDKLYPPSLILYNCFKLADIQHRSNVFFRMLSADAQGLYSAPKNKRPRAACRLYIPGSEISKWFSHQSVGNIVNAQVTHSKEWMGMAVCSILSFHDLHPNSLCCLDCYIEVNKHEGARESTYFVNTFGQIDSLHLWMLYFPSRCFYENARAVLSQTDENELIQMGVRIPKPRNPCFEVKKCGFRMVYKQDIEDIEEMMGQNCNSSCIPHYEGVGFTHEYDLDNSTVVREDSKLKRSRDEYVEARPSDEGCYNDVPHSKRIQR</sequence>
<dbReference type="GO" id="GO:0007165">
    <property type="term" value="P:signal transduction"/>
    <property type="evidence" value="ECO:0007669"/>
    <property type="project" value="InterPro"/>
</dbReference>
<name>A0AAN7EFT3_QUERU</name>
<evidence type="ECO:0000259" key="9">
    <source>
        <dbReference type="PROSITE" id="PS50104"/>
    </source>
</evidence>
<comment type="caution">
    <text evidence="10">The sequence shown here is derived from an EMBL/GenBank/DDBJ whole genome shotgun (WGS) entry which is preliminary data.</text>
</comment>
<dbReference type="PROSITE" id="PS51450">
    <property type="entry name" value="LRR"/>
    <property type="match status" value="1"/>
</dbReference>
<dbReference type="SUPFAM" id="SSF52200">
    <property type="entry name" value="Toll/Interleukin receptor TIR domain"/>
    <property type="match status" value="1"/>
</dbReference>
<evidence type="ECO:0000256" key="6">
    <source>
        <dbReference type="ARBA" id="ARBA00023027"/>
    </source>
</evidence>
<dbReference type="InterPro" id="IPR002182">
    <property type="entry name" value="NB-ARC"/>
</dbReference>
<keyword evidence="6" id="KW-0520">NAD</keyword>
<evidence type="ECO:0000313" key="10">
    <source>
        <dbReference type="EMBL" id="KAK4570877.1"/>
    </source>
</evidence>
<keyword evidence="3" id="KW-0677">Repeat</keyword>
<dbReference type="EC" id="3.2.2.6" evidence="1"/>
<dbReference type="GO" id="GO:0006952">
    <property type="term" value="P:defense response"/>
    <property type="evidence" value="ECO:0007669"/>
    <property type="project" value="UniProtKB-KW"/>
</dbReference>
<evidence type="ECO:0000256" key="2">
    <source>
        <dbReference type="ARBA" id="ARBA00022614"/>
    </source>
</evidence>
<evidence type="ECO:0000256" key="7">
    <source>
        <dbReference type="ARBA" id="ARBA00047304"/>
    </source>
</evidence>
<keyword evidence="4" id="KW-0378">Hydrolase</keyword>
<dbReference type="InterPro" id="IPR036390">
    <property type="entry name" value="WH_DNA-bd_sf"/>
</dbReference>
<dbReference type="InterPro" id="IPR032675">
    <property type="entry name" value="LRR_dom_sf"/>
</dbReference>
<dbReference type="InterPro" id="IPR003591">
    <property type="entry name" value="Leu-rich_rpt_typical-subtyp"/>
</dbReference>
<dbReference type="FunFam" id="3.40.50.10140:FF:000007">
    <property type="entry name" value="Disease resistance protein (TIR-NBS-LRR class)"/>
    <property type="match status" value="1"/>
</dbReference>
<dbReference type="Gene3D" id="3.40.50.300">
    <property type="entry name" value="P-loop containing nucleotide triphosphate hydrolases"/>
    <property type="match status" value="1"/>
</dbReference>
<dbReference type="GO" id="GO:0061809">
    <property type="term" value="F:NAD+ nucleosidase activity, cyclic ADP-ribose generating"/>
    <property type="evidence" value="ECO:0007669"/>
    <property type="project" value="UniProtKB-EC"/>
</dbReference>
<dbReference type="GO" id="GO:0043531">
    <property type="term" value="F:ADP binding"/>
    <property type="evidence" value="ECO:0007669"/>
    <property type="project" value="InterPro"/>
</dbReference>
<dbReference type="PROSITE" id="PS50104">
    <property type="entry name" value="TIR"/>
    <property type="match status" value="1"/>
</dbReference>
<gene>
    <name evidence="10" type="ORF">RGQ29_029653</name>
</gene>
<dbReference type="Pfam" id="PF23282">
    <property type="entry name" value="WHD_ROQ1"/>
    <property type="match status" value="1"/>
</dbReference>
<dbReference type="Proteomes" id="UP001324115">
    <property type="component" value="Unassembled WGS sequence"/>
</dbReference>
<dbReference type="InterPro" id="IPR042197">
    <property type="entry name" value="Apaf_helical"/>
</dbReference>
<evidence type="ECO:0000256" key="4">
    <source>
        <dbReference type="ARBA" id="ARBA00022801"/>
    </source>
</evidence>
<dbReference type="InterPro" id="IPR011713">
    <property type="entry name" value="Leu-rich_rpt_3"/>
</dbReference>
<dbReference type="PANTHER" id="PTHR11017:SF559">
    <property type="entry name" value="DISEASE RESISTANCE PROTEIN CHL1"/>
    <property type="match status" value="1"/>
</dbReference>
<feature type="compositionally biased region" description="Basic and acidic residues" evidence="8">
    <location>
        <begin position="1186"/>
        <end position="1197"/>
    </location>
</feature>
<keyword evidence="11" id="KW-1185">Reference proteome</keyword>
<dbReference type="SUPFAM" id="SSF46785">
    <property type="entry name" value="Winged helix' DNA-binding domain"/>
    <property type="match status" value="1"/>
</dbReference>
<keyword evidence="2" id="KW-0433">Leucine-rich repeat</keyword>
<evidence type="ECO:0000313" key="11">
    <source>
        <dbReference type="Proteomes" id="UP001324115"/>
    </source>
</evidence>
<organism evidence="10 11">
    <name type="scientific">Quercus rubra</name>
    <name type="common">Northern red oak</name>
    <name type="synonym">Quercus borealis</name>
    <dbReference type="NCBI Taxonomy" id="3512"/>
    <lineage>
        <taxon>Eukaryota</taxon>
        <taxon>Viridiplantae</taxon>
        <taxon>Streptophyta</taxon>
        <taxon>Embryophyta</taxon>
        <taxon>Tracheophyta</taxon>
        <taxon>Spermatophyta</taxon>
        <taxon>Magnoliopsida</taxon>
        <taxon>eudicotyledons</taxon>
        <taxon>Gunneridae</taxon>
        <taxon>Pentapetalae</taxon>
        <taxon>rosids</taxon>
        <taxon>fabids</taxon>
        <taxon>Fagales</taxon>
        <taxon>Fagaceae</taxon>
        <taxon>Quercus</taxon>
    </lineage>
</organism>
<evidence type="ECO:0000256" key="8">
    <source>
        <dbReference type="SAM" id="MobiDB-lite"/>
    </source>
</evidence>
<keyword evidence="5" id="KW-0611">Plant defense</keyword>
<dbReference type="InterPro" id="IPR058192">
    <property type="entry name" value="WHD_ROQ1-like"/>
</dbReference>
<dbReference type="Pfam" id="PF01582">
    <property type="entry name" value="TIR"/>
    <property type="match status" value="1"/>
</dbReference>
<reference evidence="10 11" key="1">
    <citation type="journal article" date="2023" name="G3 (Bethesda)">
        <title>A haplotype-resolved chromosome-scale genome for Quercus rubra L. provides insights into the genetics of adaptive traits for red oak species.</title>
        <authorList>
            <person name="Kapoor B."/>
            <person name="Jenkins J."/>
            <person name="Schmutz J."/>
            <person name="Zhebentyayeva T."/>
            <person name="Kuelheim C."/>
            <person name="Coggeshall M."/>
            <person name="Heim C."/>
            <person name="Lasky J.R."/>
            <person name="Leites L."/>
            <person name="Islam-Faridi N."/>
            <person name="Romero-Severson J."/>
            <person name="DeLeo V.L."/>
            <person name="Lucas S.M."/>
            <person name="Lazic D."/>
            <person name="Gailing O."/>
            <person name="Carlson J."/>
            <person name="Staton M."/>
        </authorList>
    </citation>
    <scope>NUCLEOTIDE SEQUENCE [LARGE SCALE GENOMIC DNA]</scope>
    <source>
        <strain evidence="10">Pseudo-F2</strain>
    </source>
</reference>
<dbReference type="InterPro" id="IPR035897">
    <property type="entry name" value="Toll_tir_struct_dom_sf"/>
</dbReference>
<dbReference type="InterPro" id="IPR044974">
    <property type="entry name" value="Disease_R_plants"/>
</dbReference>
<comment type="catalytic activity">
    <reaction evidence="7">
        <text>NAD(+) + H2O = ADP-D-ribose + nicotinamide + H(+)</text>
        <dbReference type="Rhea" id="RHEA:16301"/>
        <dbReference type="ChEBI" id="CHEBI:15377"/>
        <dbReference type="ChEBI" id="CHEBI:15378"/>
        <dbReference type="ChEBI" id="CHEBI:17154"/>
        <dbReference type="ChEBI" id="CHEBI:57540"/>
        <dbReference type="ChEBI" id="CHEBI:57967"/>
        <dbReference type="EC" id="3.2.2.6"/>
    </reaction>
    <physiologicalReaction direction="left-to-right" evidence="7">
        <dbReference type="Rhea" id="RHEA:16302"/>
    </physiologicalReaction>
</comment>